<feature type="region of interest" description="Disordered" evidence="2">
    <location>
        <begin position="1718"/>
        <end position="1737"/>
    </location>
</feature>
<evidence type="ECO:0000259" key="3">
    <source>
        <dbReference type="Pfam" id="PF15386"/>
    </source>
</evidence>
<name>A0A8J6FHC4_ELECQ</name>
<feature type="region of interest" description="Disordered" evidence="2">
    <location>
        <begin position="502"/>
        <end position="551"/>
    </location>
</feature>
<keyword evidence="1" id="KW-0597">Phosphoprotein</keyword>
<evidence type="ECO:0000256" key="1">
    <source>
        <dbReference type="ARBA" id="ARBA00022553"/>
    </source>
</evidence>
<evidence type="ECO:0000313" key="5">
    <source>
        <dbReference type="Proteomes" id="UP000770717"/>
    </source>
</evidence>
<evidence type="ECO:0000256" key="2">
    <source>
        <dbReference type="SAM" id="MobiDB-lite"/>
    </source>
</evidence>
<feature type="compositionally biased region" description="Basic and acidic residues" evidence="2">
    <location>
        <begin position="919"/>
        <end position="941"/>
    </location>
</feature>
<feature type="compositionally biased region" description="Polar residues" evidence="2">
    <location>
        <begin position="946"/>
        <end position="971"/>
    </location>
</feature>
<feature type="compositionally biased region" description="Polar residues" evidence="2">
    <location>
        <begin position="530"/>
        <end position="539"/>
    </location>
</feature>
<dbReference type="InterPro" id="IPR028149">
    <property type="entry name" value="Tantalus-like"/>
</dbReference>
<feature type="region of interest" description="Disordered" evidence="2">
    <location>
        <begin position="425"/>
        <end position="444"/>
    </location>
</feature>
<dbReference type="EMBL" id="WNTK01000003">
    <property type="protein sequence ID" value="KAG9487381.1"/>
    <property type="molecule type" value="Genomic_DNA"/>
</dbReference>
<gene>
    <name evidence="4" type="ORF">GDO78_007305</name>
</gene>
<feature type="region of interest" description="Disordered" evidence="2">
    <location>
        <begin position="919"/>
        <end position="971"/>
    </location>
</feature>
<organism evidence="4 5">
    <name type="scientific">Eleutherodactylus coqui</name>
    <name type="common">Puerto Rican coqui</name>
    <dbReference type="NCBI Taxonomy" id="57060"/>
    <lineage>
        <taxon>Eukaryota</taxon>
        <taxon>Metazoa</taxon>
        <taxon>Chordata</taxon>
        <taxon>Craniata</taxon>
        <taxon>Vertebrata</taxon>
        <taxon>Euteleostomi</taxon>
        <taxon>Amphibia</taxon>
        <taxon>Batrachia</taxon>
        <taxon>Anura</taxon>
        <taxon>Neobatrachia</taxon>
        <taxon>Hyloidea</taxon>
        <taxon>Eleutherodactylidae</taxon>
        <taxon>Eleutherodactylinae</taxon>
        <taxon>Eleutherodactylus</taxon>
        <taxon>Eleutherodactylus</taxon>
    </lineage>
</organism>
<feature type="domain" description="Tantalus-like" evidence="3">
    <location>
        <begin position="1725"/>
        <end position="1782"/>
    </location>
</feature>
<dbReference type="Pfam" id="PF15386">
    <property type="entry name" value="Tantalus"/>
    <property type="match status" value="1"/>
</dbReference>
<proteinExistence type="predicted"/>
<accession>A0A8J6FHC4</accession>
<dbReference type="Proteomes" id="UP000770717">
    <property type="component" value="Unassembled WGS sequence"/>
</dbReference>
<dbReference type="OrthoDB" id="6163216at2759"/>
<dbReference type="PANTHER" id="PTHR14522:SF0">
    <property type="entry name" value="PROTEIN PRR14L"/>
    <property type="match status" value="1"/>
</dbReference>
<comment type="caution">
    <text evidence="4">The sequence shown here is derived from an EMBL/GenBank/DDBJ whole genome shotgun (WGS) entry which is preliminary data.</text>
</comment>
<evidence type="ECO:0000313" key="4">
    <source>
        <dbReference type="EMBL" id="KAG9487381.1"/>
    </source>
</evidence>
<reference evidence="4" key="1">
    <citation type="thesis" date="2020" institute="ProQuest LLC" country="789 East Eisenhower Parkway, Ann Arbor, MI, USA">
        <title>Comparative Genomics and Chromosome Evolution.</title>
        <authorList>
            <person name="Mudd A.B."/>
        </authorList>
    </citation>
    <scope>NUCLEOTIDE SEQUENCE</scope>
    <source>
        <strain evidence="4">HN-11 Male</strain>
        <tissue evidence="4">Kidney and liver</tissue>
    </source>
</reference>
<keyword evidence="5" id="KW-1185">Reference proteome</keyword>
<protein>
    <recommendedName>
        <fullName evidence="3">Tantalus-like domain-containing protein</fullName>
    </recommendedName>
</protein>
<sequence>MLEPGVVEHRPLNPLSVVRTVTHWWPELQVPFINELYIGPGPIPDPGDLDQVALQVNVPETRYALTEVTVNTKIIPELVSCPRKEDASKLFIVNSSVMLDAVEKVTTMEICHSAQNMMLQESVESSDLQISDDCLEITIARDLTNQLHMKDGHALSDPESKISDEAAGMEVMGTRAVLHSEHRERVGNLPNEPNRDESIGLERSDSVKVLTETGSLAAAKTRTSTDEFLEGFPHDECTLPMSSSHQCTVYNTKYEESVKCLEADHLPPLHCTSNQRTFDPADFPKVPTSLHATYICKEPGFSCINEVRSSTCLSEGMEPNTADINAPKENVPRGENLDRSVESIEQEMETTSSDDKHNNILVAYHSQTESAKTASIGLQDVQSDTSKVDLYVGTSPGNLEDDLSFKPNLPSCFENLTCAKAFDTEDCSSSSSLSDRNTPLSDDTPDCHKNPCAIKVEDISDQSSHSVLCSAPNGEASYAISTSTSLGDQSETSYMNFIPHTRDSQLDGEGEGPLSMSVAPSNDLDRSVRNTESYLSSHSLSRKAEENERTVPQTIKLHPSEELEKVVTQSEGFCNMVPAVINYPTTSLEIVEDSHRLLDAEDSSGSSDLNAVIHDVSNCEEATTSHMQSDLLSTIKETVLTSDYLKVPCRTVGYCISETPSYALVPYIDIWCSVSKPEGNSQLSLKEPKNVIRKEVESQELKKDEDEYKGSIKEGCLLQEPLESSLKDTTLKAFMNPQEIVDLSHCGGKCKDGSFIDSFRKKKTLSAQDVASNLSTECNSLKMPSNRISIEPSTVNQSEGVRHFNSSASRGSSVGLDAHKMFVLPQLVDVRRAGNRLNRRQSEQTNVCLLKEKCTPHLSLSNHHLGDGSALLFPSSLPGSPIAMTRSKNREKSHNNLLGSLQLHVTNLTDSPVQIERKSLSVKSDAELGPRHISTLEEPSKPPDSVQISSAEVNGPKQSVQPTILNNNSSPLMSRMEKCSTHERMPSPVKAVVKTKATQVKSRRNVLNAEIKIREKSHKDCQLLKGRTRQSASCTAPYLHMTTGNRKTYNLRSAPQSLKCSILQEAKRPKIFNENICSATSGLLNCVNTFSQKSKSHNLSQAGLARNRKELPSAIQNPSCLSTDISAKRPLDRRCKNFSTQGTLLKKMETRACRSSPILKIHNSHGINVECKSSPSKHVDLNMTSKPHYSKMTRDPAGFPKLRRLQKCTQDQMLLTKLSAIANRLTAPSKSETFSSKLKVVPFNGVKFQAKKLLTLFSCVNRRMNSRPGQIWQENMCLTSSRNRLVSKSTSLYPTSFPKTGFSQGDNVCLNAFDNLTFPVSFHVNVDPSCLSDFLKLNPPDYILRSPQPTTHSPELSEWTLSLFLSSDVPADTNNVHPLTQWNPHFRSLESSSEASHTTKLVKKSGCSIFGLHTVLALSSPGCYRLWTRRNLGSRTSSVQRLSVRQFAHGLKGSAAPFLRPKDQFSSLAFSLGRILSTWSQHVSAFSSDCAITHPNCSVWLPSQSNSNIRSPKSLASLPPTPFNNIPQLNTYSLPVKKCNLALKPMTCHMGLPFYLCTQQKDDPRPPCWLSTENKSNVEVSSCSVKQENGPKFSFVFSTLKEDNLNLLLDPLTQQKNNLERPLSLSSLKRDLKPELNISLQKDQKCTVDPQCDVSFQEDTAVDLPCPASPPKGHACPFEHRENIIPCTQSQKEYQVNEKGLSEGKPQRVSQIRIRKTIPKPDPNLTPMGLPKPKRENKKEFSLEDIYTNKNYKSPPPARSLETIFEEPKEKNGVLISVSQQKRKRILEFRDCTVPRLKRPKGKVKVMTSCKRGRKAAMEGVQLDALLIQKLMDLENCLLEEEAMERGSAASDMAS</sequence>
<dbReference type="InterPro" id="IPR026320">
    <property type="entry name" value="PRR14"/>
</dbReference>
<dbReference type="PANTHER" id="PTHR14522">
    <property type="entry name" value="EMO2-RELATED"/>
    <property type="match status" value="1"/>
</dbReference>